<organism evidence="2 3">
    <name type="scientific">Pseudomonas fakonensis</name>
    <dbReference type="NCBI Taxonomy" id="2842355"/>
    <lineage>
        <taxon>Bacteria</taxon>
        <taxon>Pseudomonadati</taxon>
        <taxon>Pseudomonadota</taxon>
        <taxon>Gammaproteobacteria</taxon>
        <taxon>Pseudomonadales</taxon>
        <taxon>Pseudomonadaceae</taxon>
        <taxon>Pseudomonas</taxon>
    </lineage>
</organism>
<keyword evidence="3" id="KW-1185">Reference proteome</keyword>
<dbReference type="RefSeq" id="WP_217838755.1">
    <property type="nucleotide sequence ID" value="NZ_CP077076.1"/>
</dbReference>
<keyword evidence="1" id="KW-1133">Transmembrane helix</keyword>
<accession>A0ABX8MY06</accession>
<proteinExistence type="predicted"/>
<gene>
    <name evidence="2" type="ORF">KSS94_14295</name>
</gene>
<evidence type="ECO:0000313" key="2">
    <source>
        <dbReference type="EMBL" id="QXH49131.1"/>
    </source>
</evidence>
<name>A0ABX8MY06_9PSED</name>
<keyword evidence="1" id="KW-0472">Membrane</keyword>
<dbReference type="EMBL" id="CP077076">
    <property type="protein sequence ID" value="QXH49131.1"/>
    <property type="molecule type" value="Genomic_DNA"/>
</dbReference>
<reference evidence="2" key="1">
    <citation type="journal article" date="2021" name="Microorganisms">
        <title>The Ever-Expanding Pseudomonas Genus: Description of 43 New Species and Partition of the Pseudomonas putida Group.</title>
        <authorList>
            <person name="Girard L."/>
            <person name="Lood C."/>
            <person name="Hofte M."/>
            <person name="Vandamme P."/>
            <person name="Rokni-Zadeh H."/>
            <person name="van Noort V."/>
            <person name="Lavigne R."/>
            <person name="De Mot R."/>
        </authorList>
    </citation>
    <scope>NUCLEOTIDE SEQUENCE</scope>
    <source>
        <strain evidence="2">COW40</strain>
    </source>
</reference>
<dbReference type="Proteomes" id="UP001046350">
    <property type="component" value="Chromosome"/>
</dbReference>
<sequence length="89" mass="9281">MSSATGPYAQGAEVLAVARSGRVAALFLGVFNLLLLCIPVLNLILPATLCSGACHLYMRALQRHRTQAQLEHAGGVDVAALKDKASAHA</sequence>
<protein>
    <submittedName>
        <fullName evidence="2">Uncharacterized protein</fullName>
    </submittedName>
</protein>
<evidence type="ECO:0000256" key="1">
    <source>
        <dbReference type="SAM" id="Phobius"/>
    </source>
</evidence>
<feature type="transmembrane region" description="Helical" evidence="1">
    <location>
        <begin position="24"/>
        <end position="57"/>
    </location>
</feature>
<keyword evidence="1" id="KW-0812">Transmembrane</keyword>
<evidence type="ECO:0000313" key="3">
    <source>
        <dbReference type="Proteomes" id="UP001046350"/>
    </source>
</evidence>